<dbReference type="PANTHER" id="PTHR32089:SF112">
    <property type="entry name" value="LYSOZYME-LIKE PROTEIN-RELATED"/>
    <property type="match status" value="1"/>
</dbReference>
<proteinExistence type="predicted"/>
<dbReference type="SMART" id="SM00283">
    <property type="entry name" value="MA"/>
    <property type="match status" value="1"/>
</dbReference>
<feature type="domain" description="Methyl-accepting transducer" evidence="4">
    <location>
        <begin position="198"/>
        <end position="455"/>
    </location>
</feature>
<dbReference type="RefSeq" id="WP_350342913.1">
    <property type="nucleotide sequence ID" value="NZ_CP158367.1"/>
</dbReference>
<sequence length="484" mass="52711">MNNKFVIGANKSLIWLCFFIGILSSIITYLVESHIVIPFIVLVSWLALTFAFLTYRKDPANPWVKYVLAVPMMTTYTMVAITGSSIAFIFAFPLMGAFAVFGDKLLTSGVFTVVIGVNVVNAIIGKYSTENFFVIIAVVVLTCIVQFVNSNIIEKSNKENSEFISQLKLEKENRDKIIASILGTTEELTISSESLKNTLKETGVSIEEVSKVIEEIAKSSSVQASDTEEGAKESELLSNGIDEIVTVTESLGEISGETEGLKNQGLSIIAKLDEKTKESNQSIMMLRDMVKKTNQSTEAINIAISSISDIAQQTNLLALNASIEAARAGEAGKGFAVVADEIRKLAEQSSKSADEINSVITNLKEDTDLTYDKMEGTIEIIDSQTNAIENTHSIFNSLADSIEITKEKINVLKTTEDKMLKTKETIMAVLQNLTSIAQQNAASTEEVSSSVEEQSSSITGIAKIGENLDNLAQKLKNTAEKFNN</sequence>
<feature type="transmembrane region" description="Helical" evidence="3">
    <location>
        <begin position="12"/>
        <end position="31"/>
    </location>
</feature>
<feature type="transmembrane region" description="Helical" evidence="3">
    <location>
        <begin position="37"/>
        <end position="55"/>
    </location>
</feature>
<dbReference type="PROSITE" id="PS50111">
    <property type="entry name" value="CHEMOTAXIS_TRANSDUC_2"/>
    <property type="match status" value="1"/>
</dbReference>
<evidence type="ECO:0000313" key="5">
    <source>
        <dbReference type="EMBL" id="XBX74155.1"/>
    </source>
</evidence>
<feature type="transmembrane region" description="Helical" evidence="3">
    <location>
        <begin position="105"/>
        <end position="124"/>
    </location>
</feature>
<gene>
    <name evidence="5" type="ORF">PRVXT_002181</name>
</gene>
<protein>
    <submittedName>
        <fullName evidence="5">Methyl-accepting chemotaxis protein</fullName>
    </submittedName>
</protein>
<dbReference type="SUPFAM" id="SSF58104">
    <property type="entry name" value="Methyl-accepting chemotaxis protein (MCP) signaling domain"/>
    <property type="match status" value="1"/>
</dbReference>
<evidence type="ECO:0000256" key="2">
    <source>
        <dbReference type="PROSITE-ProRule" id="PRU00284"/>
    </source>
</evidence>
<name>A0AAU7VJ61_9FIRM</name>
<dbReference type="InterPro" id="IPR004089">
    <property type="entry name" value="MCPsignal_dom"/>
</dbReference>
<organism evidence="5">
    <name type="scientific">Proteinivorax tanatarense</name>
    <dbReference type="NCBI Taxonomy" id="1260629"/>
    <lineage>
        <taxon>Bacteria</taxon>
        <taxon>Bacillati</taxon>
        <taxon>Bacillota</taxon>
        <taxon>Clostridia</taxon>
        <taxon>Eubacteriales</taxon>
        <taxon>Proteinivoracaceae</taxon>
        <taxon>Proteinivorax</taxon>
    </lineage>
</organism>
<dbReference type="GO" id="GO:0007165">
    <property type="term" value="P:signal transduction"/>
    <property type="evidence" value="ECO:0007669"/>
    <property type="project" value="UniProtKB-KW"/>
</dbReference>
<keyword evidence="3" id="KW-1133">Transmembrane helix</keyword>
<dbReference type="PANTHER" id="PTHR32089">
    <property type="entry name" value="METHYL-ACCEPTING CHEMOTAXIS PROTEIN MCPB"/>
    <property type="match status" value="1"/>
</dbReference>
<feature type="transmembrane region" description="Helical" evidence="3">
    <location>
        <begin position="76"/>
        <end position="99"/>
    </location>
</feature>
<reference evidence="5" key="2">
    <citation type="submission" date="2024-06" db="EMBL/GenBank/DDBJ databases">
        <authorList>
            <person name="Petrova K.O."/>
            <person name="Toshchakov S.V."/>
            <person name="Boltjanskaja Y.V."/>
            <person name="Kevbrin V."/>
        </authorList>
    </citation>
    <scope>NUCLEOTIDE SEQUENCE</scope>
    <source>
        <strain evidence="5">Z-910T</strain>
    </source>
</reference>
<feature type="transmembrane region" description="Helical" evidence="3">
    <location>
        <begin position="131"/>
        <end position="148"/>
    </location>
</feature>
<dbReference type="GO" id="GO:0016020">
    <property type="term" value="C:membrane"/>
    <property type="evidence" value="ECO:0007669"/>
    <property type="project" value="InterPro"/>
</dbReference>
<dbReference type="Pfam" id="PF00015">
    <property type="entry name" value="MCPsignal"/>
    <property type="match status" value="1"/>
</dbReference>
<dbReference type="AlphaFoldDB" id="A0AAU7VJ61"/>
<keyword evidence="1 2" id="KW-0807">Transducer</keyword>
<evidence type="ECO:0000256" key="3">
    <source>
        <dbReference type="SAM" id="Phobius"/>
    </source>
</evidence>
<evidence type="ECO:0000256" key="1">
    <source>
        <dbReference type="ARBA" id="ARBA00023224"/>
    </source>
</evidence>
<dbReference type="Gene3D" id="1.10.287.950">
    <property type="entry name" value="Methyl-accepting chemotaxis protein"/>
    <property type="match status" value="1"/>
</dbReference>
<keyword evidence="3" id="KW-0812">Transmembrane</keyword>
<dbReference type="EMBL" id="CP158367">
    <property type="protein sequence ID" value="XBX74155.1"/>
    <property type="molecule type" value="Genomic_DNA"/>
</dbReference>
<accession>A0AAU7VJ61</accession>
<keyword evidence="3" id="KW-0472">Membrane</keyword>
<reference evidence="5" key="1">
    <citation type="journal article" date="2013" name="Extremophiles">
        <title>Proteinivorax tanatarense gen. nov., sp. nov., an anaerobic, haloalkaliphilic, proteolytic bacterium isolated from a decaying algal bloom, and proposal of Proteinivoraceae fam. nov.</title>
        <authorList>
            <person name="Kevbrin V."/>
            <person name="Boltyanskaya Y."/>
            <person name="Zhilina T."/>
            <person name="Kolganova T."/>
            <person name="Lavrentjeva E."/>
            <person name="Kuznetsov B."/>
        </authorList>
    </citation>
    <scope>NUCLEOTIDE SEQUENCE</scope>
    <source>
        <strain evidence="5">Z-910T</strain>
    </source>
</reference>
<evidence type="ECO:0000259" key="4">
    <source>
        <dbReference type="PROSITE" id="PS50111"/>
    </source>
</evidence>